<proteinExistence type="predicted"/>
<keyword evidence="3" id="KW-1185">Reference proteome</keyword>
<dbReference type="EMBL" id="CP054840">
    <property type="protein sequence ID" value="QKV53369.1"/>
    <property type="molecule type" value="Genomic_DNA"/>
</dbReference>
<dbReference type="KEGG" id="aant:HUK68_10960"/>
<feature type="region of interest" description="Disordered" evidence="1">
    <location>
        <begin position="194"/>
        <end position="220"/>
    </location>
</feature>
<evidence type="ECO:0000256" key="1">
    <source>
        <dbReference type="SAM" id="MobiDB-lite"/>
    </source>
</evidence>
<evidence type="ECO:0000313" key="2">
    <source>
        <dbReference type="EMBL" id="QKV53369.1"/>
    </source>
</evidence>
<accession>A0A6N1X1V8</accession>
<dbReference type="AlphaFoldDB" id="A0A6N1X1V8"/>
<evidence type="ECO:0000313" key="3">
    <source>
        <dbReference type="Proteomes" id="UP000509579"/>
    </source>
</evidence>
<name>A0A6N1X1V8_9BURK</name>
<feature type="compositionally biased region" description="Low complexity" evidence="1">
    <location>
        <begin position="206"/>
        <end position="219"/>
    </location>
</feature>
<sequence length="254" mass="27070">MPIFLSATNPANLLTSAQDAARARLLQCQQAQLAADAVEQAALRELNAAMLESPQLLAVQINEAFHSCGAYGDLVNHLAEALFDVEHAWMSALPASPSLPWAAQVTSFAATGAVALADKARLDAQQDYESWCDELEIATDYFNRLKHDGNALVNEEISDLRAAWQNAARMAFDAQRETRDAMAWVEALCGAECPGSPEMPRQDSTSDAASELASPEALSTAVDSDAAPLLPHGFTMLVGTVPDTHSAGGHYASM</sequence>
<reference evidence="2 3" key="1">
    <citation type="submission" date="2020-06" db="EMBL/GenBank/DDBJ databases">
        <title>Acidovorax antarctica sp. nov., isolated from Corinth ice sheet soil, Antarctic Fields Peninsula.</title>
        <authorList>
            <person name="Xu Q."/>
            <person name="Peng F."/>
        </authorList>
    </citation>
    <scope>NUCLEOTIDE SEQUENCE [LARGE SCALE GENOMIC DNA]</scope>
    <source>
        <strain evidence="2 3">16-35-5</strain>
    </source>
</reference>
<protein>
    <submittedName>
        <fullName evidence="2">Uncharacterized protein</fullName>
    </submittedName>
</protein>
<dbReference type="Proteomes" id="UP000509579">
    <property type="component" value="Chromosome"/>
</dbReference>
<dbReference type="RefSeq" id="WP_175504176.1">
    <property type="nucleotide sequence ID" value="NZ_CP054840.1"/>
</dbReference>
<organism evidence="2 3">
    <name type="scientific">Comamonas antarctica</name>
    <dbReference type="NCBI Taxonomy" id="2743470"/>
    <lineage>
        <taxon>Bacteria</taxon>
        <taxon>Pseudomonadati</taxon>
        <taxon>Pseudomonadota</taxon>
        <taxon>Betaproteobacteria</taxon>
        <taxon>Burkholderiales</taxon>
        <taxon>Comamonadaceae</taxon>
        <taxon>Comamonas</taxon>
    </lineage>
</organism>
<gene>
    <name evidence="2" type="ORF">HUK68_10960</name>
</gene>